<dbReference type="GO" id="GO:0003724">
    <property type="term" value="F:RNA helicase activity"/>
    <property type="evidence" value="ECO:0007669"/>
    <property type="project" value="TreeGrafter"/>
</dbReference>
<evidence type="ECO:0000259" key="9">
    <source>
        <dbReference type="PROSITE" id="PS51643"/>
    </source>
</evidence>
<name>A0A5C5ZCL4_9BACT</name>
<dbReference type="EMBL" id="SJPJ01000001">
    <property type="protein sequence ID" value="TWT84895.1"/>
    <property type="molecule type" value="Genomic_DNA"/>
</dbReference>
<keyword evidence="3" id="KW-0479">Metal-binding</keyword>
<gene>
    <name evidence="10" type="ORF">CA13_63760</name>
</gene>
<evidence type="ECO:0000256" key="8">
    <source>
        <dbReference type="ARBA" id="ARBA00023118"/>
    </source>
</evidence>
<dbReference type="Gene3D" id="1.10.3210.30">
    <property type="match status" value="1"/>
</dbReference>
<dbReference type="InterPro" id="IPR054712">
    <property type="entry name" value="Cas3-like_dom"/>
</dbReference>
<dbReference type="InterPro" id="IPR050547">
    <property type="entry name" value="DEAD_box_RNA_helicases"/>
</dbReference>
<comment type="similarity">
    <text evidence="1">In the N-terminal section; belongs to the CRISPR-associated nuclease Cas3-HD family.</text>
</comment>
<dbReference type="AlphaFoldDB" id="A0A5C5ZCL4"/>
<dbReference type="RefSeq" id="WP_146402807.1">
    <property type="nucleotide sequence ID" value="NZ_SJPJ01000001.1"/>
</dbReference>
<evidence type="ECO:0000313" key="11">
    <source>
        <dbReference type="Proteomes" id="UP000315010"/>
    </source>
</evidence>
<dbReference type="OrthoDB" id="9810236at2"/>
<dbReference type="GO" id="GO:0005524">
    <property type="term" value="F:ATP binding"/>
    <property type="evidence" value="ECO:0007669"/>
    <property type="project" value="UniProtKB-KW"/>
</dbReference>
<dbReference type="InterPro" id="IPR038257">
    <property type="entry name" value="CRISPR-assoc_Cas3_HD_sf"/>
</dbReference>
<dbReference type="PROSITE" id="PS51643">
    <property type="entry name" value="HD_CAS3"/>
    <property type="match status" value="1"/>
</dbReference>
<evidence type="ECO:0000256" key="1">
    <source>
        <dbReference type="ARBA" id="ARBA00006847"/>
    </source>
</evidence>
<evidence type="ECO:0000256" key="2">
    <source>
        <dbReference type="ARBA" id="ARBA00009046"/>
    </source>
</evidence>
<proteinExistence type="inferred from homology"/>
<evidence type="ECO:0000256" key="5">
    <source>
        <dbReference type="ARBA" id="ARBA00022801"/>
    </source>
</evidence>
<accession>A0A5C5ZCL4</accession>
<dbReference type="NCBIfam" id="TIGR01596">
    <property type="entry name" value="cas3_HD"/>
    <property type="match status" value="1"/>
</dbReference>
<dbReference type="GO" id="GO:0046872">
    <property type="term" value="F:metal ion binding"/>
    <property type="evidence" value="ECO:0007669"/>
    <property type="project" value="UniProtKB-KW"/>
</dbReference>
<organism evidence="10 11">
    <name type="scientific">Novipirellula herctigrandis</name>
    <dbReference type="NCBI Taxonomy" id="2527986"/>
    <lineage>
        <taxon>Bacteria</taxon>
        <taxon>Pseudomonadati</taxon>
        <taxon>Planctomycetota</taxon>
        <taxon>Planctomycetia</taxon>
        <taxon>Pirellulales</taxon>
        <taxon>Pirellulaceae</taxon>
        <taxon>Novipirellula</taxon>
    </lineage>
</organism>
<dbReference type="CDD" id="cd09641">
    <property type="entry name" value="Cas3''_I"/>
    <property type="match status" value="1"/>
</dbReference>
<protein>
    <submittedName>
        <fullName evidence="10">DEAD/DEAH box helicase</fullName>
    </submittedName>
</protein>
<keyword evidence="6 10" id="KW-0347">Helicase</keyword>
<feature type="domain" description="HD Cas3-type" evidence="9">
    <location>
        <begin position="11"/>
        <end position="189"/>
    </location>
</feature>
<evidence type="ECO:0000256" key="7">
    <source>
        <dbReference type="ARBA" id="ARBA00022840"/>
    </source>
</evidence>
<dbReference type="GO" id="GO:0016787">
    <property type="term" value="F:hydrolase activity"/>
    <property type="evidence" value="ECO:0007669"/>
    <property type="project" value="UniProtKB-KW"/>
</dbReference>
<keyword evidence="7" id="KW-0067">ATP-binding</keyword>
<dbReference type="PANTHER" id="PTHR47963:SF9">
    <property type="entry name" value="CRISPR-ASSOCIATED ENDONUCLEASE_HELICASE CAS3"/>
    <property type="match status" value="1"/>
</dbReference>
<dbReference type="InterPro" id="IPR027417">
    <property type="entry name" value="P-loop_NTPase"/>
</dbReference>
<dbReference type="InterPro" id="IPR006483">
    <property type="entry name" value="CRISPR-assoc_Cas3_HD"/>
</dbReference>
<sequence>MLYAHSPKAKDGITAQTYRDHIQAVYAGAVQRAMGASGQTVFASLFNDAVRLAAEFHDLGKLDPLNQAVLSSEGKGRLPINHVDAGTAEMLRRTSSRAAMVAALLIYSHHRGLPDFSELQQNQLRDITVDESLGLTKLRTDRFLDEYVNAHEGETDFPIASSKVSYQSPKNLQLLSRFALSCLVDADHFDTSANYGQAHPSPQVHLRPSERLKQLDRYVASLKSNKEDKRNQLRGKVYASCRSSNVPRGIVACDSPVGSGKTTAVMAHLLQVGRKHKMRRIFVVLPYTNIITQSVDVYRKCLVLAGENPEHVVAAHHHRAEFSDPQSRHLTYLWEAPIVVTTAVQFFETLAAARTGTLRKLHQLAASAVFIDESHAALPASLWPIAWKWLQSFRDEWNCHFVMGSGSLSQFWTLPEFASPPVQIPELIDEAHSQASSEFEAERIHYQSQSEPLDLDQLVDWVDRHSGPRLLIVNTVQSAGYIAMQIKAKTGRRSVEHLSTALAPVHRERTLSRIRSRLDDKSDTDWTLVATSCVEAGVDISFRTGFRERSSLNSLLQTSGRVNRSGEYGAADVWDFQLVFDHRLRKHPAFEDSAEVLGQLFSEDRVALQFCTEAMRREIRRCGMKSDAKLLLEAEEKQQFVEVQSRFKVIDSNTDVAVVLPSLKNRLRANKHVSFQDLQSGSVQIYSNRRADFALSPIVQRPGVFEWTLKYDKFLGYMAGIIDNVELLDGGVAFA</sequence>
<dbReference type="PANTHER" id="PTHR47963">
    <property type="entry name" value="DEAD-BOX ATP-DEPENDENT RNA HELICASE 47, MITOCHONDRIAL"/>
    <property type="match status" value="1"/>
</dbReference>
<keyword evidence="11" id="KW-1185">Reference proteome</keyword>
<keyword evidence="4" id="KW-0547">Nucleotide-binding</keyword>
<evidence type="ECO:0000256" key="4">
    <source>
        <dbReference type="ARBA" id="ARBA00022741"/>
    </source>
</evidence>
<evidence type="ECO:0000313" key="10">
    <source>
        <dbReference type="EMBL" id="TWT84895.1"/>
    </source>
</evidence>
<evidence type="ECO:0000256" key="6">
    <source>
        <dbReference type="ARBA" id="ARBA00022806"/>
    </source>
</evidence>
<dbReference type="GO" id="GO:0003723">
    <property type="term" value="F:RNA binding"/>
    <property type="evidence" value="ECO:0007669"/>
    <property type="project" value="TreeGrafter"/>
</dbReference>
<dbReference type="GO" id="GO:0051607">
    <property type="term" value="P:defense response to virus"/>
    <property type="evidence" value="ECO:0007669"/>
    <property type="project" value="UniProtKB-KW"/>
</dbReference>
<evidence type="ECO:0000256" key="3">
    <source>
        <dbReference type="ARBA" id="ARBA00022723"/>
    </source>
</evidence>
<dbReference type="Pfam" id="PF22590">
    <property type="entry name" value="Cas3-like_C_2"/>
    <property type="match status" value="1"/>
</dbReference>
<dbReference type="SUPFAM" id="SSF52540">
    <property type="entry name" value="P-loop containing nucleoside triphosphate hydrolases"/>
    <property type="match status" value="1"/>
</dbReference>
<dbReference type="Proteomes" id="UP000315010">
    <property type="component" value="Unassembled WGS sequence"/>
</dbReference>
<keyword evidence="5" id="KW-0378">Hydrolase</keyword>
<reference evidence="10 11" key="1">
    <citation type="submission" date="2019-02" db="EMBL/GenBank/DDBJ databases">
        <title>Deep-cultivation of Planctomycetes and their phenomic and genomic characterization uncovers novel biology.</title>
        <authorList>
            <person name="Wiegand S."/>
            <person name="Jogler M."/>
            <person name="Boedeker C."/>
            <person name="Pinto D."/>
            <person name="Vollmers J."/>
            <person name="Rivas-Marin E."/>
            <person name="Kohn T."/>
            <person name="Peeters S.H."/>
            <person name="Heuer A."/>
            <person name="Rast P."/>
            <person name="Oberbeckmann S."/>
            <person name="Bunk B."/>
            <person name="Jeske O."/>
            <person name="Meyerdierks A."/>
            <person name="Storesund J.E."/>
            <person name="Kallscheuer N."/>
            <person name="Luecker S."/>
            <person name="Lage O.M."/>
            <person name="Pohl T."/>
            <person name="Merkel B.J."/>
            <person name="Hornburger P."/>
            <person name="Mueller R.-W."/>
            <person name="Bruemmer F."/>
            <person name="Labrenz M."/>
            <person name="Spormann A.M."/>
            <person name="Op Den Camp H."/>
            <person name="Overmann J."/>
            <person name="Amann R."/>
            <person name="Jetten M.S.M."/>
            <person name="Mascher T."/>
            <person name="Medema M.H."/>
            <person name="Devos D.P."/>
            <person name="Kaster A.-K."/>
            <person name="Ovreas L."/>
            <person name="Rohde M."/>
            <person name="Galperin M.Y."/>
            <person name="Jogler C."/>
        </authorList>
    </citation>
    <scope>NUCLEOTIDE SEQUENCE [LARGE SCALE GENOMIC DNA]</scope>
    <source>
        <strain evidence="10 11">CA13</strain>
    </source>
</reference>
<dbReference type="InterPro" id="IPR011545">
    <property type="entry name" value="DEAD/DEAH_box_helicase_dom"/>
</dbReference>
<keyword evidence="8" id="KW-0051">Antiviral defense</keyword>
<dbReference type="Gene3D" id="3.40.50.300">
    <property type="entry name" value="P-loop containing nucleotide triphosphate hydrolases"/>
    <property type="match status" value="2"/>
</dbReference>
<dbReference type="Pfam" id="PF00270">
    <property type="entry name" value="DEAD"/>
    <property type="match status" value="1"/>
</dbReference>
<comment type="caution">
    <text evidence="10">The sequence shown here is derived from an EMBL/GenBank/DDBJ whole genome shotgun (WGS) entry which is preliminary data.</text>
</comment>
<comment type="similarity">
    <text evidence="2">In the central section; belongs to the CRISPR-associated helicase Cas3 family.</text>
</comment>